<dbReference type="EMBL" id="JAENHO010000031">
    <property type="protein sequence ID" value="MBL7262314.1"/>
    <property type="molecule type" value="Genomic_DNA"/>
</dbReference>
<organism evidence="1 2">
    <name type="scientific">Paractinoplanes lichenicola</name>
    <dbReference type="NCBI Taxonomy" id="2802976"/>
    <lineage>
        <taxon>Bacteria</taxon>
        <taxon>Bacillati</taxon>
        <taxon>Actinomycetota</taxon>
        <taxon>Actinomycetes</taxon>
        <taxon>Micromonosporales</taxon>
        <taxon>Micromonosporaceae</taxon>
        <taxon>Paractinoplanes</taxon>
    </lineage>
</organism>
<evidence type="ECO:0000313" key="1">
    <source>
        <dbReference type="EMBL" id="MBL7262314.1"/>
    </source>
</evidence>
<keyword evidence="2" id="KW-1185">Reference proteome</keyword>
<reference evidence="1 2" key="1">
    <citation type="submission" date="2021-01" db="EMBL/GenBank/DDBJ databases">
        <title>Actinoplanes sp. nov. LDG1-01 isolated from lichen.</title>
        <authorList>
            <person name="Saeng-In P."/>
            <person name="Phongsopitanun W."/>
            <person name="Kanchanasin P."/>
            <person name="Yuki M."/>
            <person name="Kudo T."/>
            <person name="Ohkuma M."/>
            <person name="Tanasupawat S."/>
        </authorList>
    </citation>
    <scope>NUCLEOTIDE SEQUENCE [LARGE SCALE GENOMIC DNA]</scope>
    <source>
        <strain evidence="1 2">LDG1-01</strain>
    </source>
</reference>
<evidence type="ECO:0008006" key="3">
    <source>
        <dbReference type="Google" id="ProtNLM"/>
    </source>
</evidence>
<name>A0ABS1W6F4_9ACTN</name>
<protein>
    <recommendedName>
        <fullName evidence="3">Secreted protein</fullName>
    </recommendedName>
</protein>
<sequence length="247" mass="26134">MIYESLPRRIGKFLVVTTAAVGTTAGFASTAAASDAPPPERKSCTAREIGEEIITIKSASVTPVVTHFTSFYVTPGTLSSNTYRLNVVGRVSTSINSNTSVNGSHSVTGTRFADDESGNSQTLFDQVGRTVGFGVRTDEATTNTQDASVQWRFNSPGYYGLYKGTMQVSGTFSREVCDFGRRTPTYQLVDEGTYSTFGPVEEGTVGCSDALPPKTVRNIAQTMLACGNTTPTGTAKASANATPTATR</sequence>
<accession>A0ABS1W6F4</accession>
<dbReference type="Proteomes" id="UP000598996">
    <property type="component" value="Unassembled WGS sequence"/>
</dbReference>
<dbReference type="RefSeq" id="WP_203078859.1">
    <property type="nucleotide sequence ID" value="NZ_JAENHO010000031.1"/>
</dbReference>
<evidence type="ECO:0000313" key="2">
    <source>
        <dbReference type="Proteomes" id="UP000598996"/>
    </source>
</evidence>
<comment type="caution">
    <text evidence="1">The sequence shown here is derived from an EMBL/GenBank/DDBJ whole genome shotgun (WGS) entry which is preliminary data.</text>
</comment>
<proteinExistence type="predicted"/>
<gene>
    <name evidence="1" type="ORF">JKJ07_49400</name>
</gene>